<comment type="caution">
    <text evidence="3">The sequence shown here is derived from an EMBL/GenBank/DDBJ whole genome shotgun (WGS) entry which is preliminary data.</text>
</comment>
<dbReference type="EMBL" id="JAGTXO010000001">
    <property type="protein sequence ID" value="KAG8470067.1"/>
    <property type="molecule type" value="Genomic_DNA"/>
</dbReference>
<dbReference type="Proteomes" id="UP000751190">
    <property type="component" value="Unassembled WGS sequence"/>
</dbReference>
<organism evidence="3 4">
    <name type="scientific">Diacronema lutheri</name>
    <name type="common">Unicellular marine alga</name>
    <name type="synonym">Monochrysis lutheri</name>
    <dbReference type="NCBI Taxonomy" id="2081491"/>
    <lineage>
        <taxon>Eukaryota</taxon>
        <taxon>Haptista</taxon>
        <taxon>Haptophyta</taxon>
        <taxon>Pavlovophyceae</taxon>
        <taxon>Pavlovales</taxon>
        <taxon>Pavlovaceae</taxon>
        <taxon>Diacronema</taxon>
    </lineage>
</organism>
<keyword evidence="2" id="KW-1133">Transmembrane helix</keyword>
<evidence type="ECO:0000256" key="2">
    <source>
        <dbReference type="SAM" id="Phobius"/>
    </source>
</evidence>
<keyword evidence="4" id="KW-1185">Reference proteome</keyword>
<dbReference type="OrthoDB" id="36576at2759"/>
<gene>
    <name evidence="3" type="ORF">KFE25_008488</name>
</gene>
<name>A0A8J5XWQ3_DIALT</name>
<feature type="transmembrane region" description="Helical" evidence="2">
    <location>
        <begin position="267"/>
        <end position="285"/>
    </location>
</feature>
<protein>
    <recommendedName>
        <fullName evidence="5">HIG1 domain-containing protein</fullName>
    </recommendedName>
</protein>
<evidence type="ECO:0000313" key="4">
    <source>
        <dbReference type="Proteomes" id="UP000751190"/>
    </source>
</evidence>
<keyword evidence="2" id="KW-0472">Membrane</keyword>
<reference evidence="3" key="1">
    <citation type="submission" date="2021-05" db="EMBL/GenBank/DDBJ databases">
        <title>The genome of the haptophyte Pavlova lutheri (Diacronema luteri, Pavlovales) - a model for lipid biosynthesis in eukaryotic algae.</title>
        <authorList>
            <person name="Hulatt C.J."/>
            <person name="Posewitz M.C."/>
        </authorList>
    </citation>
    <scope>NUCLEOTIDE SEQUENCE</scope>
    <source>
        <strain evidence="3">NIVA-4/92</strain>
    </source>
</reference>
<keyword evidence="2" id="KW-0812">Transmembrane</keyword>
<feature type="transmembrane region" description="Helical" evidence="2">
    <location>
        <begin position="35"/>
        <end position="56"/>
    </location>
</feature>
<feature type="transmembrane region" description="Helical" evidence="2">
    <location>
        <begin position="237"/>
        <end position="255"/>
    </location>
</feature>
<dbReference type="AlphaFoldDB" id="A0A8J5XWQ3"/>
<feature type="region of interest" description="Disordered" evidence="1">
    <location>
        <begin position="1"/>
        <end position="20"/>
    </location>
</feature>
<evidence type="ECO:0000313" key="3">
    <source>
        <dbReference type="EMBL" id="KAG8470067.1"/>
    </source>
</evidence>
<proteinExistence type="predicted"/>
<sequence>MSSSEPVHQMTLRRTFSQSSKSAEERMKAAVVHTAFVRGMWGALYGGVAGGAAMFLANKHNFMGIRKLGVSAKTGLIVTAAVTPFWFRGELTIVEGQQHPERFAEAALARAPNPQIAEARGRTLPVWQRALNHVYDNPVQSWASIVVPAYAAIFTMESRSPATAGMHLSQRIIHTRVIGQFTAISTLLAVGLTTDTMRKAGGRFELHGEEEDARDAPTVDTTIAQYAGAEKAGGANWSLLVPLAYAPLLPLLRLGLRNRVTKRQLDLITGGTIMVALTHAGYIMLGDSTVLG</sequence>
<feature type="transmembrane region" description="Helical" evidence="2">
    <location>
        <begin position="177"/>
        <end position="194"/>
    </location>
</feature>
<accession>A0A8J5XWQ3</accession>
<evidence type="ECO:0008006" key="5">
    <source>
        <dbReference type="Google" id="ProtNLM"/>
    </source>
</evidence>
<evidence type="ECO:0000256" key="1">
    <source>
        <dbReference type="SAM" id="MobiDB-lite"/>
    </source>
</evidence>